<feature type="transmembrane region" description="Helical" evidence="1">
    <location>
        <begin position="12"/>
        <end position="30"/>
    </location>
</feature>
<dbReference type="OrthoDB" id="5189170at2"/>
<keyword evidence="1" id="KW-1133">Transmembrane helix</keyword>
<evidence type="ECO:0000256" key="1">
    <source>
        <dbReference type="SAM" id="Phobius"/>
    </source>
</evidence>
<reference evidence="3" key="1">
    <citation type="submission" date="2019-04" db="EMBL/GenBank/DDBJ databases">
        <title>Nocardioides xinjiangensis sp. nov.</title>
        <authorList>
            <person name="Liu S."/>
        </authorList>
    </citation>
    <scope>NUCLEOTIDE SEQUENCE [LARGE SCALE GENOMIC DNA]</scope>
    <source>
        <strain evidence="3">18</strain>
    </source>
</reference>
<comment type="caution">
    <text evidence="2">The sequence shown here is derived from an EMBL/GenBank/DDBJ whole genome shotgun (WGS) entry which is preliminary data.</text>
</comment>
<reference evidence="2 3" key="2">
    <citation type="submission" date="2019-05" db="EMBL/GenBank/DDBJ databases">
        <title>Glycomyces buryatensis sp. nov.</title>
        <authorList>
            <person name="Nikitina E."/>
        </authorList>
    </citation>
    <scope>NUCLEOTIDE SEQUENCE [LARGE SCALE GENOMIC DNA]</scope>
    <source>
        <strain evidence="2 3">18</strain>
    </source>
</reference>
<gene>
    <name evidence="2" type="ORF">FAB82_02835</name>
</gene>
<dbReference type="Proteomes" id="UP000308760">
    <property type="component" value="Unassembled WGS sequence"/>
</dbReference>
<dbReference type="AlphaFoldDB" id="A0A4S8QIU5"/>
<keyword evidence="1" id="KW-0812">Transmembrane</keyword>
<sequence length="169" mass="18718">MNRHMVPFGRLGLWSIVGIAVAAFAFWGVARVSGVTVPLWQVLLLALALLAVTSAVSALGADTEPGADPLTRTVNTPSWRPFIEVNRWEDQLIFAETKPGRFEGSTAKRNLIELADERLRLRRGLSLAADPDQCRDLLGEDTYAFLTRPVADCPTTWQLDAHLKHIEEI</sequence>
<keyword evidence="1" id="KW-0472">Membrane</keyword>
<evidence type="ECO:0000313" key="3">
    <source>
        <dbReference type="Proteomes" id="UP000308760"/>
    </source>
</evidence>
<protein>
    <submittedName>
        <fullName evidence="2">Uncharacterized protein</fullName>
    </submittedName>
</protein>
<keyword evidence="3" id="KW-1185">Reference proteome</keyword>
<dbReference type="EMBL" id="STGY01000007">
    <property type="protein sequence ID" value="THV43182.1"/>
    <property type="molecule type" value="Genomic_DNA"/>
</dbReference>
<organism evidence="2 3">
    <name type="scientific">Glycomyces buryatensis</name>
    <dbReference type="NCBI Taxonomy" id="2570927"/>
    <lineage>
        <taxon>Bacteria</taxon>
        <taxon>Bacillati</taxon>
        <taxon>Actinomycetota</taxon>
        <taxon>Actinomycetes</taxon>
        <taxon>Glycomycetales</taxon>
        <taxon>Glycomycetaceae</taxon>
        <taxon>Glycomyces</taxon>
    </lineage>
</organism>
<proteinExistence type="predicted"/>
<accession>A0A4S8QIU5</accession>
<evidence type="ECO:0000313" key="2">
    <source>
        <dbReference type="EMBL" id="THV43182.1"/>
    </source>
</evidence>
<dbReference type="RefSeq" id="WP_136533022.1">
    <property type="nucleotide sequence ID" value="NZ_STGY01000007.1"/>
</dbReference>
<feature type="transmembrane region" description="Helical" evidence="1">
    <location>
        <begin position="42"/>
        <end position="61"/>
    </location>
</feature>
<name>A0A4S8QIU5_9ACTN</name>